<accession>A0ACB7SUJ9</accession>
<gene>
    <name evidence="1" type="ORF">HPB50_009121</name>
</gene>
<reference evidence="1" key="1">
    <citation type="submission" date="2020-05" db="EMBL/GenBank/DDBJ databases">
        <title>Large-scale comparative analyses of tick genomes elucidate their genetic diversity and vector capacities.</title>
        <authorList>
            <person name="Jia N."/>
            <person name="Wang J."/>
            <person name="Shi W."/>
            <person name="Du L."/>
            <person name="Sun Y."/>
            <person name="Zhan W."/>
            <person name="Jiang J."/>
            <person name="Wang Q."/>
            <person name="Zhang B."/>
            <person name="Ji P."/>
            <person name="Sakyi L.B."/>
            <person name="Cui X."/>
            <person name="Yuan T."/>
            <person name="Jiang B."/>
            <person name="Yang W."/>
            <person name="Lam T.T.-Y."/>
            <person name="Chang Q."/>
            <person name="Ding S."/>
            <person name="Wang X."/>
            <person name="Zhu J."/>
            <person name="Ruan X."/>
            <person name="Zhao L."/>
            <person name="Wei J."/>
            <person name="Que T."/>
            <person name="Du C."/>
            <person name="Cheng J."/>
            <person name="Dai P."/>
            <person name="Han X."/>
            <person name="Huang E."/>
            <person name="Gao Y."/>
            <person name="Liu J."/>
            <person name="Shao H."/>
            <person name="Ye R."/>
            <person name="Li L."/>
            <person name="Wei W."/>
            <person name="Wang X."/>
            <person name="Wang C."/>
            <person name="Yang T."/>
            <person name="Huo Q."/>
            <person name="Li W."/>
            <person name="Guo W."/>
            <person name="Chen H."/>
            <person name="Zhou L."/>
            <person name="Ni X."/>
            <person name="Tian J."/>
            <person name="Zhou Y."/>
            <person name="Sheng Y."/>
            <person name="Liu T."/>
            <person name="Pan Y."/>
            <person name="Xia L."/>
            <person name="Li J."/>
            <person name="Zhao F."/>
            <person name="Cao W."/>
        </authorList>
    </citation>
    <scope>NUCLEOTIDE SEQUENCE</scope>
    <source>
        <strain evidence="1">Hyas-2018</strain>
    </source>
</reference>
<evidence type="ECO:0000313" key="1">
    <source>
        <dbReference type="EMBL" id="KAH6938393.1"/>
    </source>
</evidence>
<protein>
    <submittedName>
        <fullName evidence="1">Uncharacterized protein</fullName>
    </submittedName>
</protein>
<evidence type="ECO:0000313" key="2">
    <source>
        <dbReference type="Proteomes" id="UP000821845"/>
    </source>
</evidence>
<keyword evidence="2" id="KW-1185">Reference proteome</keyword>
<comment type="caution">
    <text evidence="1">The sequence shown here is derived from an EMBL/GenBank/DDBJ whole genome shotgun (WGS) entry which is preliminary data.</text>
</comment>
<dbReference type="EMBL" id="CM023482">
    <property type="protein sequence ID" value="KAH6938393.1"/>
    <property type="molecule type" value="Genomic_DNA"/>
</dbReference>
<name>A0ACB7SUJ9_HYAAI</name>
<dbReference type="Proteomes" id="UP000821845">
    <property type="component" value="Chromosome 2"/>
</dbReference>
<organism evidence="1 2">
    <name type="scientific">Hyalomma asiaticum</name>
    <name type="common">Tick</name>
    <dbReference type="NCBI Taxonomy" id="266040"/>
    <lineage>
        <taxon>Eukaryota</taxon>
        <taxon>Metazoa</taxon>
        <taxon>Ecdysozoa</taxon>
        <taxon>Arthropoda</taxon>
        <taxon>Chelicerata</taxon>
        <taxon>Arachnida</taxon>
        <taxon>Acari</taxon>
        <taxon>Parasitiformes</taxon>
        <taxon>Ixodida</taxon>
        <taxon>Ixodoidea</taxon>
        <taxon>Ixodidae</taxon>
        <taxon>Hyalomminae</taxon>
        <taxon>Hyalomma</taxon>
    </lineage>
</organism>
<sequence>MSSGGGQAPATPWATSIFPPRSQPLRWRLCVVCSALGVVVIGIGASLALQRMVSGPGARGLLESGRRSRSAPSPPSQPGRPYSAPSCTGESCRHLSRYISESLQDGDPCDNFYEYVCANWSATYHLQGEAMYSEAVMSTHELEEKLTAMLAAGTQDTSSRAMFDLYNACLNMSNSGSEKLIFQEILDSVGLNGFPYAWSLTSSDAVAGRLLRITGVSPFVQISLTDNGIVLRGARTLFPDFVYAANAHRAWYIDAARRVAHMPMPELFDFEQELVALLSSPAEEYTTVAVKDLSSTSEWNWAEFLTNALFSIRTVTTATKVTYEPKRLGLENRVKALKTAFFTPAEWRKFAFRTSQCRPFSCASAGIPAVDLFRKMVVQRQRRRLGASRRPFPDYPRDLFETESRVLDDGTLFVPLGAVRGVYHEEAFWEYHLPRVLLQMSSALLDVFRDVSFQLRSNYTDLYGRFAATESCLREDRLSMSEATSVPFSSNGTSREDVRDLLAVAAAFRAYSRLIGTGREGTLPGLPFSNDQLFFVHFALNRCERYDNAYEDQLLRHGRRAHARYRVNGPLRHSISFNRAFQCRRGSYMNPRRKCVF</sequence>
<proteinExistence type="predicted"/>